<dbReference type="STRING" id="933084.A0A067PFZ3"/>
<evidence type="ECO:0000313" key="1">
    <source>
        <dbReference type="EMBL" id="KDQ53833.1"/>
    </source>
</evidence>
<protein>
    <submittedName>
        <fullName evidence="1">Uncharacterized protein</fullName>
    </submittedName>
</protein>
<accession>A0A067PFZ3</accession>
<dbReference type="AlphaFoldDB" id="A0A067PFZ3"/>
<evidence type="ECO:0000313" key="2">
    <source>
        <dbReference type="Proteomes" id="UP000027265"/>
    </source>
</evidence>
<gene>
    <name evidence="1" type="ORF">JAAARDRAFT_38795</name>
</gene>
<proteinExistence type="predicted"/>
<dbReference type="EMBL" id="KL197731">
    <property type="protein sequence ID" value="KDQ53833.1"/>
    <property type="molecule type" value="Genomic_DNA"/>
</dbReference>
<dbReference type="InParanoid" id="A0A067PFZ3"/>
<dbReference type="Proteomes" id="UP000027265">
    <property type="component" value="Unassembled WGS sequence"/>
</dbReference>
<dbReference type="OrthoDB" id="3203373at2759"/>
<keyword evidence="2" id="KW-1185">Reference proteome</keyword>
<reference evidence="2" key="1">
    <citation type="journal article" date="2014" name="Proc. Natl. Acad. Sci. U.S.A.">
        <title>Extensive sampling of basidiomycete genomes demonstrates inadequacy of the white-rot/brown-rot paradigm for wood decay fungi.</title>
        <authorList>
            <person name="Riley R."/>
            <person name="Salamov A.A."/>
            <person name="Brown D.W."/>
            <person name="Nagy L.G."/>
            <person name="Floudas D."/>
            <person name="Held B.W."/>
            <person name="Levasseur A."/>
            <person name="Lombard V."/>
            <person name="Morin E."/>
            <person name="Otillar R."/>
            <person name="Lindquist E.A."/>
            <person name="Sun H."/>
            <person name="LaButti K.M."/>
            <person name="Schmutz J."/>
            <person name="Jabbour D."/>
            <person name="Luo H."/>
            <person name="Baker S.E."/>
            <person name="Pisabarro A.G."/>
            <person name="Walton J.D."/>
            <person name="Blanchette R.A."/>
            <person name="Henrissat B."/>
            <person name="Martin F."/>
            <person name="Cullen D."/>
            <person name="Hibbett D.S."/>
            <person name="Grigoriev I.V."/>
        </authorList>
    </citation>
    <scope>NUCLEOTIDE SEQUENCE [LARGE SCALE GENOMIC DNA]</scope>
    <source>
        <strain evidence="2">MUCL 33604</strain>
    </source>
</reference>
<name>A0A067PFZ3_9AGAM</name>
<dbReference type="HOGENOM" id="CLU_020999_3_1_1"/>
<sequence>MVNTPTDGRGYGELLKQVTEQNGAIGELQHRIAEAQASLAVLMNAIAPYAPIYRLPTETLSAIFVMGHNEECDPSKPSAGWRFTFRSSICQVSRRFRDVATQTAPLWCNLDIRLRRNMTGKLPHLYVQTCIERSKSCPLNISIEILCCCSRCSPAQCYFSIVAEHIIPHLDRVRVLEFNIGNLNEIYIPFFQEMGAAKAPLLEEYRCIVGEHNIDDWLSTSGSYHTFAGGSPRLTSITYEGRVYSSRLLPSLHTVTTLSLGGIGSYQGMSAILADFPLLDALVVGPMSVDLEDPTGKPPILVPSLRSFTTSGCESHWWCGVLQAPLLESLSIDSTITPYIHSALSIIRDTGKFPLLRSLSVETDSQPDDEEEALKTIDSQFIKATPLLTHLTLDAPFPSIEAFLPILCPTQHCDEGDSVPWPHLQSVQLDPYFEFMLSELAADRIQKGYPIGTLGMGDQVLTDGFDAEGRNVTDMIV</sequence>
<organism evidence="1 2">
    <name type="scientific">Jaapia argillacea MUCL 33604</name>
    <dbReference type="NCBI Taxonomy" id="933084"/>
    <lineage>
        <taxon>Eukaryota</taxon>
        <taxon>Fungi</taxon>
        <taxon>Dikarya</taxon>
        <taxon>Basidiomycota</taxon>
        <taxon>Agaricomycotina</taxon>
        <taxon>Agaricomycetes</taxon>
        <taxon>Agaricomycetidae</taxon>
        <taxon>Jaapiales</taxon>
        <taxon>Jaapiaceae</taxon>
        <taxon>Jaapia</taxon>
    </lineage>
</organism>